<dbReference type="InterPro" id="IPR000182">
    <property type="entry name" value="GNAT_dom"/>
</dbReference>
<dbReference type="PANTHER" id="PTHR31435">
    <property type="entry name" value="PROTEIN NATD1"/>
    <property type="match status" value="1"/>
</dbReference>
<dbReference type="RefSeq" id="WP_189417146.1">
    <property type="nucleotide sequence ID" value="NZ_BMYZ01000001.1"/>
</dbReference>
<dbReference type="Proteomes" id="UP000619761">
    <property type="component" value="Unassembled WGS sequence"/>
</dbReference>
<dbReference type="InterPro" id="IPR016181">
    <property type="entry name" value="Acyl_CoA_acyltransferase"/>
</dbReference>
<dbReference type="Gene3D" id="3.40.630.30">
    <property type="match status" value="1"/>
</dbReference>
<organism evidence="3 4">
    <name type="scientific">Cellvibrio zantedeschiae</name>
    <dbReference type="NCBI Taxonomy" id="1237077"/>
    <lineage>
        <taxon>Bacteria</taxon>
        <taxon>Pseudomonadati</taxon>
        <taxon>Pseudomonadota</taxon>
        <taxon>Gammaproteobacteria</taxon>
        <taxon>Cellvibrionales</taxon>
        <taxon>Cellvibrionaceae</taxon>
        <taxon>Cellvibrio</taxon>
    </lineage>
</organism>
<feature type="domain" description="N-acetyltransferase" evidence="1">
    <location>
        <begin position="1"/>
        <end position="85"/>
    </location>
</feature>
<reference evidence="4" key="1">
    <citation type="journal article" date="2019" name="Int. J. Syst. Evol. Microbiol.">
        <title>The Global Catalogue of Microorganisms (GCM) 10K type strain sequencing project: providing services to taxonomists for standard genome sequencing and annotation.</title>
        <authorList>
            <consortium name="The Broad Institute Genomics Platform"/>
            <consortium name="The Broad Institute Genome Sequencing Center for Infectious Disease"/>
            <person name="Wu L."/>
            <person name="Ma J."/>
        </authorList>
    </citation>
    <scope>NUCLEOTIDE SEQUENCE [LARGE SCALE GENOMIC DNA]</scope>
    <source>
        <strain evidence="4">KCTC 32239</strain>
    </source>
</reference>
<accession>A0ABQ3B2A9</accession>
<dbReference type="InterPro" id="IPR031165">
    <property type="entry name" value="GNAT_YJDJ"/>
</dbReference>
<protein>
    <submittedName>
        <fullName evidence="3">N-acetyltransferase</fullName>
    </submittedName>
</protein>
<evidence type="ECO:0000259" key="2">
    <source>
        <dbReference type="PROSITE" id="PS51729"/>
    </source>
</evidence>
<name>A0ABQ3B2A9_9GAMM</name>
<evidence type="ECO:0000313" key="4">
    <source>
        <dbReference type="Proteomes" id="UP000619761"/>
    </source>
</evidence>
<sequence length="85" mass="9485">MDNLRHLVEQNMFVIEAGGDQAVLHYSLSKQASGVTAIDFNSTFVPPAFRGKGLAEKLVRAGIKWAKEQGYELHASCWYAAKFIR</sequence>
<dbReference type="PROSITE" id="PS51729">
    <property type="entry name" value="GNAT_YJDJ"/>
    <property type="match status" value="1"/>
</dbReference>
<evidence type="ECO:0000313" key="3">
    <source>
        <dbReference type="EMBL" id="GGY71178.1"/>
    </source>
</evidence>
<dbReference type="SUPFAM" id="SSF55729">
    <property type="entry name" value="Acyl-CoA N-acyltransferases (Nat)"/>
    <property type="match status" value="1"/>
</dbReference>
<proteinExistence type="predicted"/>
<dbReference type="EMBL" id="BMYZ01000001">
    <property type="protein sequence ID" value="GGY71178.1"/>
    <property type="molecule type" value="Genomic_DNA"/>
</dbReference>
<dbReference type="InterPro" id="IPR045057">
    <property type="entry name" value="Gcn5-rel_NAT"/>
</dbReference>
<gene>
    <name evidence="3" type="ORF">GCM10011613_14720</name>
</gene>
<keyword evidence="4" id="KW-1185">Reference proteome</keyword>
<evidence type="ECO:0000259" key="1">
    <source>
        <dbReference type="PROSITE" id="PS51186"/>
    </source>
</evidence>
<dbReference type="CDD" id="cd04301">
    <property type="entry name" value="NAT_SF"/>
    <property type="match status" value="1"/>
</dbReference>
<dbReference type="Pfam" id="PF14542">
    <property type="entry name" value="Acetyltransf_CG"/>
    <property type="match status" value="1"/>
</dbReference>
<comment type="caution">
    <text evidence="3">The sequence shown here is derived from an EMBL/GenBank/DDBJ whole genome shotgun (WGS) entry which is preliminary data.</text>
</comment>
<dbReference type="PROSITE" id="PS51186">
    <property type="entry name" value="GNAT"/>
    <property type="match status" value="1"/>
</dbReference>
<feature type="domain" description="N-acetyltransferase" evidence="2">
    <location>
        <begin position="5"/>
        <end position="85"/>
    </location>
</feature>
<dbReference type="PANTHER" id="PTHR31435:SF9">
    <property type="entry name" value="PROTEIN NATD1"/>
    <property type="match status" value="1"/>
</dbReference>